<sequence length="247" mass="28104">MYAIQQFKVIQINLFVSVTVDDRSDLQINEGHIAFDVGSVPVLVPARNAYKKVAKWTSGLLPYTIERSQFTAAQITTITNSMRTIEQQTDNCIRCVERTNHLTWIRIYAGTGCWSYMGRQKASDSQDVSFENSDCLYQNIVIDELLHAVRFAHEQARPDRDTYVKINYENIQSSRKNNSDRYSTTKADTLQKVYDLTSIMHHKWNAFSKNGLPTISPKANVSQSTMGSASVMTDSDIEKVKSYYLCA</sequence>
<evidence type="ECO:0000313" key="10">
    <source>
        <dbReference type="EMBL" id="CAF3775422.1"/>
    </source>
</evidence>
<gene>
    <name evidence="10" type="ORF">OVN521_LOCUS2484</name>
    <name evidence="11" type="ORF">UXM345_LOCUS18291</name>
    <name evidence="9" type="ORF">XDN619_LOCUS1354</name>
</gene>
<keyword evidence="5 7" id="KW-0482">Metalloprotease</keyword>
<comment type="caution">
    <text evidence="6">Lacks conserved residue(s) required for the propagation of feature annotation.</text>
</comment>
<evidence type="ECO:0000256" key="5">
    <source>
        <dbReference type="ARBA" id="ARBA00023049"/>
    </source>
</evidence>
<dbReference type="SMART" id="SM00235">
    <property type="entry name" value="ZnMc"/>
    <property type="match status" value="1"/>
</dbReference>
<dbReference type="EMBL" id="CAJOBF010002462">
    <property type="protein sequence ID" value="CAF4035833.1"/>
    <property type="molecule type" value="Genomic_DNA"/>
</dbReference>
<dbReference type="EMBL" id="CAJNRG010000066">
    <property type="protein sequence ID" value="CAF1960802.1"/>
    <property type="molecule type" value="Genomic_DNA"/>
</dbReference>
<evidence type="ECO:0000313" key="12">
    <source>
        <dbReference type="Proteomes" id="UP000663842"/>
    </source>
</evidence>
<dbReference type="EC" id="3.4.24.-" evidence="7"/>
<feature type="active site" evidence="6">
    <location>
        <position position="144"/>
    </location>
</feature>
<dbReference type="EMBL" id="CAJOBG010000196">
    <property type="protein sequence ID" value="CAF3775422.1"/>
    <property type="molecule type" value="Genomic_DNA"/>
</dbReference>
<dbReference type="PANTHER" id="PTHR10127:SF780">
    <property type="entry name" value="METALLOENDOPEPTIDASE"/>
    <property type="match status" value="1"/>
</dbReference>
<evidence type="ECO:0000256" key="4">
    <source>
        <dbReference type="ARBA" id="ARBA00022833"/>
    </source>
</evidence>
<dbReference type="AlphaFoldDB" id="A0A819QVW5"/>
<evidence type="ECO:0000256" key="1">
    <source>
        <dbReference type="ARBA" id="ARBA00022670"/>
    </source>
</evidence>
<evidence type="ECO:0000259" key="8">
    <source>
        <dbReference type="PROSITE" id="PS51864"/>
    </source>
</evidence>
<dbReference type="InterPro" id="IPR006026">
    <property type="entry name" value="Peptidase_Metallo"/>
</dbReference>
<dbReference type="Pfam" id="PF01400">
    <property type="entry name" value="Astacin"/>
    <property type="match status" value="1"/>
</dbReference>
<dbReference type="Proteomes" id="UP000663887">
    <property type="component" value="Unassembled WGS sequence"/>
</dbReference>
<dbReference type="GO" id="GO:0006508">
    <property type="term" value="P:proteolysis"/>
    <property type="evidence" value="ECO:0007669"/>
    <property type="project" value="UniProtKB-KW"/>
</dbReference>
<dbReference type="Proteomes" id="UP000663866">
    <property type="component" value="Unassembled WGS sequence"/>
</dbReference>
<keyword evidence="3 7" id="KW-0378">Hydrolase</keyword>
<evidence type="ECO:0000256" key="2">
    <source>
        <dbReference type="ARBA" id="ARBA00022723"/>
    </source>
</evidence>
<dbReference type="PRINTS" id="PR00480">
    <property type="entry name" value="ASTACIN"/>
</dbReference>
<keyword evidence="1 7" id="KW-0645">Protease</keyword>
<keyword evidence="4 7" id="KW-0862">Zinc</keyword>
<name>A0A819QVW5_9BILA</name>
<dbReference type="InterPro" id="IPR024079">
    <property type="entry name" value="MetalloPept_cat_dom_sf"/>
</dbReference>
<keyword evidence="2 7" id="KW-0479">Metal-binding</keyword>
<accession>A0A819QVW5</accession>
<organism evidence="11 12">
    <name type="scientific">Rotaria magnacalcarata</name>
    <dbReference type="NCBI Taxonomy" id="392030"/>
    <lineage>
        <taxon>Eukaryota</taxon>
        <taxon>Metazoa</taxon>
        <taxon>Spiralia</taxon>
        <taxon>Gnathifera</taxon>
        <taxon>Rotifera</taxon>
        <taxon>Eurotatoria</taxon>
        <taxon>Bdelloidea</taxon>
        <taxon>Philodinida</taxon>
        <taxon>Philodinidae</taxon>
        <taxon>Rotaria</taxon>
    </lineage>
</organism>
<feature type="disulfide bond" evidence="6">
    <location>
        <begin position="113"/>
        <end position="135"/>
    </location>
</feature>
<evidence type="ECO:0000313" key="13">
    <source>
        <dbReference type="Proteomes" id="UP000663866"/>
    </source>
</evidence>
<dbReference type="InterPro" id="IPR001506">
    <property type="entry name" value="Peptidase_M12A"/>
</dbReference>
<proteinExistence type="predicted"/>
<evidence type="ECO:0000256" key="3">
    <source>
        <dbReference type="ARBA" id="ARBA00022801"/>
    </source>
</evidence>
<dbReference type="Gene3D" id="3.40.390.10">
    <property type="entry name" value="Collagenase (Catalytic Domain)"/>
    <property type="match status" value="1"/>
</dbReference>
<keyword evidence="13" id="KW-1185">Reference proteome</keyword>
<dbReference type="PROSITE" id="PS51864">
    <property type="entry name" value="ASTACIN"/>
    <property type="match status" value="1"/>
</dbReference>
<feature type="domain" description="Peptidase M12A" evidence="8">
    <location>
        <begin position="48"/>
        <end position="247"/>
    </location>
</feature>
<evidence type="ECO:0000313" key="11">
    <source>
        <dbReference type="EMBL" id="CAF4035833.1"/>
    </source>
</evidence>
<dbReference type="PANTHER" id="PTHR10127">
    <property type="entry name" value="DISCOIDIN, CUB, EGF, LAMININ , AND ZINC METALLOPROTEASE DOMAIN CONTAINING"/>
    <property type="match status" value="1"/>
</dbReference>
<evidence type="ECO:0000256" key="6">
    <source>
        <dbReference type="PROSITE-ProRule" id="PRU01211"/>
    </source>
</evidence>
<dbReference type="GO" id="GO:0008270">
    <property type="term" value="F:zinc ion binding"/>
    <property type="evidence" value="ECO:0007669"/>
    <property type="project" value="InterPro"/>
</dbReference>
<reference evidence="11" key="1">
    <citation type="submission" date="2021-02" db="EMBL/GenBank/DDBJ databases">
        <authorList>
            <person name="Nowell W R."/>
        </authorList>
    </citation>
    <scope>NUCLEOTIDE SEQUENCE</scope>
</reference>
<dbReference type="CDD" id="cd04280">
    <property type="entry name" value="ZnMc_astacin_like"/>
    <property type="match status" value="1"/>
</dbReference>
<dbReference type="SUPFAM" id="SSF55486">
    <property type="entry name" value="Metalloproteases ('zincins'), catalytic domain"/>
    <property type="match status" value="1"/>
</dbReference>
<protein>
    <recommendedName>
        <fullName evidence="7">Metalloendopeptidase</fullName>
        <ecNumber evidence="7">3.4.24.-</ecNumber>
    </recommendedName>
</protein>
<comment type="caution">
    <text evidence="11">The sequence shown here is derived from an EMBL/GenBank/DDBJ whole genome shotgun (WGS) entry which is preliminary data.</text>
</comment>
<evidence type="ECO:0000256" key="7">
    <source>
        <dbReference type="RuleBase" id="RU361183"/>
    </source>
</evidence>
<dbReference type="InterPro" id="IPR034035">
    <property type="entry name" value="Astacin-like_dom"/>
</dbReference>
<evidence type="ECO:0000313" key="9">
    <source>
        <dbReference type="EMBL" id="CAF1960802.1"/>
    </source>
</evidence>
<keyword evidence="6" id="KW-1015">Disulfide bond</keyword>
<dbReference type="GO" id="GO:0004222">
    <property type="term" value="F:metalloendopeptidase activity"/>
    <property type="evidence" value="ECO:0007669"/>
    <property type="project" value="UniProtKB-UniRule"/>
</dbReference>
<comment type="cofactor">
    <cofactor evidence="7">
        <name>Zn(2+)</name>
        <dbReference type="ChEBI" id="CHEBI:29105"/>
    </cofactor>
    <text evidence="7">Binds 1 zinc ion per subunit.</text>
</comment>
<dbReference type="Proteomes" id="UP000663842">
    <property type="component" value="Unassembled WGS sequence"/>
</dbReference>